<dbReference type="Gene3D" id="3.40.470.10">
    <property type="entry name" value="Uracil-DNA glycosylase-like domain"/>
    <property type="match status" value="1"/>
</dbReference>
<organism evidence="2 3">
    <name type="scientific">Salipiger aestuarii</name>
    <dbReference type="NCBI Taxonomy" id="568098"/>
    <lineage>
        <taxon>Bacteria</taxon>
        <taxon>Pseudomonadati</taxon>
        <taxon>Pseudomonadota</taxon>
        <taxon>Alphaproteobacteria</taxon>
        <taxon>Rhodobacterales</taxon>
        <taxon>Roseobacteraceae</taxon>
        <taxon>Salipiger</taxon>
    </lineage>
</organism>
<proteinExistence type="predicted"/>
<dbReference type="Proteomes" id="UP000249165">
    <property type="component" value="Unassembled WGS sequence"/>
</dbReference>
<keyword evidence="3" id="KW-1185">Reference proteome</keyword>
<dbReference type="SMART" id="SM00987">
    <property type="entry name" value="UreE_C"/>
    <property type="match status" value="1"/>
</dbReference>
<dbReference type="SUPFAM" id="SSF52141">
    <property type="entry name" value="Uracil-DNA glycosylase-like"/>
    <property type="match status" value="1"/>
</dbReference>
<dbReference type="AlphaFoldDB" id="A0A327Y696"/>
<protein>
    <submittedName>
        <fullName evidence="2">Uracil-DNA glycosylase</fullName>
    </submittedName>
</protein>
<gene>
    <name evidence="2" type="ORF">ATI53_102421</name>
</gene>
<accession>A0A327Y696</accession>
<evidence type="ECO:0000313" key="2">
    <source>
        <dbReference type="EMBL" id="RAK15265.1"/>
    </source>
</evidence>
<dbReference type="RefSeq" id="WP_111550600.1">
    <property type="nucleotide sequence ID" value="NZ_LIGK01000024.1"/>
</dbReference>
<dbReference type="CDD" id="cd10033">
    <property type="entry name" value="UDG_like"/>
    <property type="match status" value="1"/>
</dbReference>
<sequence>MNTLTDLASQVRACRLCAGRFAATKTRHAPRPVVWFDPGARLLIASQAPGMRAHASQTPFDDASGKRLRDWLGLDEATFWDRSRVAIMPMAFCFPGYDAAGADLPPPPICRATWHDRLFDALGDVRLRLYIGGYAHRYHLGARTGVTETVSGWRDHLPGAIPLPHPSWRNTAWLKRNPWFETELLPVLRTRVREAMT</sequence>
<feature type="domain" description="Uracil-DNA glycosylase-like" evidence="1">
    <location>
        <begin position="33"/>
        <end position="189"/>
    </location>
</feature>
<dbReference type="InterPro" id="IPR005122">
    <property type="entry name" value="Uracil-DNA_glycosylase-like"/>
</dbReference>
<name>A0A327Y696_9RHOB</name>
<dbReference type="InterPro" id="IPR047124">
    <property type="entry name" value="HI_0220.2"/>
</dbReference>
<dbReference type="PANTHER" id="PTHR42160:SF1">
    <property type="entry name" value="URACIL-DNA GLYCOSYLASE SUPERFAMILY PROTEIN"/>
    <property type="match status" value="1"/>
</dbReference>
<dbReference type="OrthoDB" id="9789139at2"/>
<dbReference type="InterPro" id="IPR036895">
    <property type="entry name" value="Uracil-DNA_glycosylase-like_sf"/>
</dbReference>
<evidence type="ECO:0000259" key="1">
    <source>
        <dbReference type="SMART" id="SM00986"/>
    </source>
</evidence>
<dbReference type="PANTHER" id="PTHR42160">
    <property type="entry name" value="URACIL-DNA GLYCOSYLASE SUPERFAMILY PROTEIN"/>
    <property type="match status" value="1"/>
</dbReference>
<dbReference type="SMART" id="SM00986">
    <property type="entry name" value="UDG"/>
    <property type="match status" value="1"/>
</dbReference>
<reference evidence="2 3" key="1">
    <citation type="submission" date="2018-06" db="EMBL/GenBank/DDBJ databases">
        <title>Genomic Encyclopedia of Archaeal and Bacterial Type Strains, Phase II (KMG-II): from individual species to whole genera.</title>
        <authorList>
            <person name="Goeker M."/>
        </authorList>
    </citation>
    <scope>NUCLEOTIDE SEQUENCE [LARGE SCALE GENOMIC DNA]</scope>
    <source>
        <strain evidence="2 3">DSM 22011</strain>
    </source>
</reference>
<comment type="caution">
    <text evidence="2">The sequence shown here is derived from an EMBL/GenBank/DDBJ whole genome shotgun (WGS) entry which is preliminary data.</text>
</comment>
<dbReference type="Pfam" id="PF03167">
    <property type="entry name" value="UDG"/>
    <property type="match status" value="1"/>
</dbReference>
<evidence type="ECO:0000313" key="3">
    <source>
        <dbReference type="Proteomes" id="UP000249165"/>
    </source>
</evidence>
<dbReference type="EMBL" id="QLMG01000024">
    <property type="protein sequence ID" value="RAK15265.1"/>
    <property type="molecule type" value="Genomic_DNA"/>
</dbReference>